<organism evidence="4 5">
    <name type="scientific">Novosphingobium pituita</name>
    <dbReference type="NCBI Taxonomy" id="3056842"/>
    <lineage>
        <taxon>Bacteria</taxon>
        <taxon>Pseudomonadati</taxon>
        <taxon>Pseudomonadota</taxon>
        <taxon>Alphaproteobacteria</taxon>
        <taxon>Sphingomonadales</taxon>
        <taxon>Sphingomonadaceae</taxon>
        <taxon>Novosphingobium</taxon>
    </lineage>
</organism>
<dbReference type="Proteomes" id="UP001187221">
    <property type="component" value="Unassembled WGS sequence"/>
</dbReference>
<dbReference type="SUPFAM" id="SSF56925">
    <property type="entry name" value="OMPA-like"/>
    <property type="match status" value="1"/>
</dbReference>
<feature type="domain" description="Outer membrane protein beta-barrel" evidence="3">
    <location>
        <begin position="5"/>
        <end position="152"/>
    </location>
</feature>
<dbReference type="Pfam" id="PF13505">
    <property type="entry name" value="OMP_b-brl"/>
    <property type="match status" value="1"/>
</dbReference>
<gene>
    <name evidence="4" type="ORF">NUTIK01_12680</name>
</gene>
<feature type="signal peptide" evidence="2">
    <location>
        <begin position="1"/>
        <end position="20"/>
    </location>
</feature>
<evidence type="ECO:0000259" key="3">
    <source>
        <dbReference type="Pfam" id="PF13505"/>
    </source>
</evidence>
<feature type="chain" id="PRO_5046892574" description="Outer membrane protein beta-barrel domain-containing protein" evidence="2">
    <location>
        <begin position="21"/>
        <end position="152"/>
    </location>
</feature>
<proteinExistence type="predicted"/>
<evidence type="ECO:0000313" key="5">
    <source>
        <dbReference type="Proteomes" id="UP001187221"/>
    </source>
</evidence>
<evidence type="ECO:0000256" key="2">
    <source>
        <dbReference type="SAM" id="SignalP"/>
    </source>
</evidence>
<evidence type="ECO:0000313" key="4">
    <source>
        <dbReference type="EMBL" id="GMM60491.1"/>
    </source>
</evidence>
<keyword evidence="1 2" id="KW-0732">Signal</keyword>
<comment type="caution">
    <text evidence="4">The sequence shown here is derived from an EMBL/GenBank/DDBJ whole genome shotgun (WGS) entry which is preliminary data.</text>
</comment>
<sequence length="152" mass="16032">MRLALLAAAGVLAAAAPAMANEARLEIHSGVIWNHDSNDATIGAAAGYDYDLNKLAFVGAEVSADKILAGVYNRVDFGFTGRAGVKINNSKLYGLAGYSTTPCRGCGGGWQFGGGVQQNLFKNFYGKIEYRHYIGDETLKADGLTAGFGVKF</sequence>
<reference evidence="4 5" key="1">
    <citation type="submission" date="2023-06" db="EMBL/GenBank/DDBJ databases">
        <title>Draft genome sequence of Novosphingobium sp. strain IK01.</title>
        <authorList>
            <person name="Hatamoto M."/>
            <person name="Ikarashi T."/>
            <person name="Yamaguchi T."/>
        </authorList>
    </citation>
    <scope>NUCLEOTIDE SEQUENCE [LARGE SCALE GENOMIC DNA]</scope>
    <source>
        <strain evidence="4 5">IK01</strain>
    </source>
</reference>
<keyword evidence="5" id="KW-1185">Reference proteome</keyword>
<protein>
    <recommendedName>
        <fullName evidence="3">Outer membrane protein beta-barrel domain-containing protein</fullName>
    </recommendedName>
</protein>
<dbReference type="RefSeq" id="WP_317974284.1">
    <property type="nucleotide sequence ID" value="NZ_BTFW01000001.1"/>
</dbReference>
<dbReference type="InterPro" id="IPR011250">
    <property type="entry name" value="OMP/PagP_B-barrel"/>
</dbReference>
<dbReference type="EMBL" id="BTFW01000001">
    <property type="protein sequence ID" value="GMM60491.1"/>
    <property type="molecule type" value="Genomic_DNA"/>
</dbReference>
<name>A0ABQ6P8N5_9SPHN</name>
<accession>A0ABQ6P8N5</accession>
<dbReference type="InterPro" id="IPR027385">
    <property type="entry name" value="Beta-barrel_OMP"/>
</dbReference>
<evidence type="ECO:0000256" key="1">
    <source>
        <dbReference type="ARBA" id="ARBA00022729"/>
    </source>
</evidence>